<dbReference type="OrthoDB" id="5777698at2759"/>
<gene>
    <name evidence="2" type="ORF">SVUK_LOCUS1217</name>
</gene>
<feature type="transmembrane region" description="Helical" evidence="1">
    <location>
        <begin position="102"/>
        <end position="125"/>
    </location>
</feature>
<keyword evidence="1" id="KW-0472">Membrane</keyword>
<evidence type="ECO:0008006" key="4">
    <source>
        <dbReference type="Google" id="ProtNLM"/>
    </source>
</evidence>
<organism evidence="2 3">
    <name type="scientific">Strongylus vulgaris</name>
    <name type="common">Blood worm</name>
    <dbReference type="NCBI Taxonomy" id="40348"/>
    <lineage>
        <taxon>Eukaryota</taxon>
        <taxon>Metazoa</taxon>
        <taxon>Ecdysozoa</taxon>
        <taxon>Nematoda</taxon>
        <taxon>Chromadorea</taxon>
        <taxon>Rhabditida</taxon>
        <taxon>Rhabditina</taxon>
        <taxon>Rhabditomorpha</taxon>
        <taxon>Strongyloidea</taxon>
        <taxon>Strongylidae</taxon>
        <taxon>Strongylus</taxon>
    </lineage>
</organism>
<sequence>MNSLDQNGSVVQKGKANPFVSLNAGTKRLINNICMKSQRNMIKFVEMAVCITSLVLVAISNPVWNERDMVLLVCSVALLGSFAFLVSYIFAFDELISSTPWFIVEATYGSVFAVALFTCALAFLIITSSHWADVNPLRQAIAAFAAVRFNACLFTTARYRCFAIDHKLEAIFLGS</sequence>
<keyword evidence="1" id="KW-1133">Transmembrane helix</keyword>
<dbReference type="AlphaFoldDB" id="A0A3P7IHE2"/>
<dbReference type="Proteomes" id="UP000270094">
    <property type="component" value="Unassembled WGS sequence"/>
</dbReference>
<evidence type="ECO:0000313" key="3">
    <source>
        <dbReference type="Proteomes" id="UP000270094"/>
    </source>
</evidence>
<keyword evidence="1" id="KW-0812">Transmembrane</keyword>
<feature type="transmembrane region" description="Helical" evidence="1">
    <location>
        <begin position="44"/>
        <end position="64"/>
    </location>
</feature>
<proteinExistence type="predicted"/>
<evidence type="ECO:0000256" key="1">
    <source>
        <dbReference type="SAM" id="Phobius"/>
    </source>
</evidence>
<dbReference type="EMBL" id="UYYB01002328">
    <property type="protein sequence ID" value="VDM66219.1"/>
    <property type="molecule type" value="Genomic_DNA"/>
</dbReference>
<feature type="transmembrane region" description="Helical" evidence="1">
    <location>
        <begin position="70"/>
        <end position="90"/>
    </location>
</feature>
<reference evidence="2 3" key="1">
    <citation type="submission" date="2018-11" db="EMBL/GenBank/DDBJ databases">
        <authorList>
            <consortium name="Pathogen Informatics"/>
        </authorList>
    </citation>
    <scope>NUCLEOTIDE SEQUENCE [LARGE SCALE GENOMIC DNA]</scope>
</reference>
<name>A0A3P7IHE2_STRVU</name>
<accession>A0A3P7IHE2</accession>
<protein>
    <recommendedName>
        <fullName evidence="4">MARVEL domain-containing protein</fullName>
    </recommendedName>
</protein>
<keyword evidence="3" id="KW-1185">Reference proteome</keyword>
<evidence type="ECO:0000313" key="2">
    <source>
        <dbReference type="EMBL" id="VDM66219.1"/>
    </source>
</evidence>